<keyword evidence="10" id="KW-1185">Reference proteome</keyword>
<organism evidence="9 10">
    <name type="scientific">Pseudoalteromonas spongiae</name>
    <dbReference type="NCBI Taxonomy" id="298657"/>
    <lineage>
        <taxon>Bacteria</taxon>
        <taxon>Pseudomonadati</taxon>
        <taxon>Pseudomonadota</taxon>
        <taxon>Gammaproteobacteria</taxon>
        <taxon>Alteromonadales</taxon>
        <taxon>Pseudoalteromonadaceae</taxon>
        <taxon>Pseudoalteromonas</taxon>
    </lineage>
</organism>
<dbReference type="RefSeq" id="WP_336436726.1">
    <property type="nucleotide sequence ID" value="NZ_JBAWKS010000002.1"/>
</dbReference>
<accession>A0ABU8F012</accession>
<dbReference type="PANTHER" id="PTHR30558:SF13">
    <property type="entry name" value="BIOPOLYMER TRANSPORT PROTEIN EXBD2"/>
    <property type="match status" value="1"/>
</dbReference>
<dbReference type="PANTHER" id="PTHR30558">
    <property type="entry name" value="EXBD MEMBRANE COMPONENT OF PMF-DRIVEN MACROMOLECULE IMPORT SYSTEM"/>
    <property type="match status" value="1"/>
</dbReference>
<gene>
    <name evidence="9" type="ORF">WAE96_19225</name>
</gene>
<evidence type="ECO:0000256" key="5">
    <source>
        <dbReference type="ARBA" id="ARBA00022989"/>
    </source>
</evidence>
<dbReference type="EMBL" id="JBAWKS010000002">
    <property type="protein sequence ID" value="MEI4551816.1"/>
    <property type="molecule type" value="Genomic_DNA"/>
</dbReference>
<keyword evidence="7" id="KW-0813">Transport</keyword>
<keyword evidence="7" id="KW-0653">Protein transport</keyword>
<evidence type="ECO:0000256" key="7">
    <source>
        <dbReference type="RuleBase" id="RU003879"/>
    </source>
</evidence>
<keyword evidence="4 7" id="KW-0812">Transmembrane</keyword>
<sequence length="131" mass="14462">MAKQNAHTQNAEVDMNPMLDIVFILLIFFIVTTSFNQPTALDLNRVKENKQTLTQTVTPLFHITKDNRVMLNNKQIDSQSIAINLARLDANGDITAISVTADKESTHNTLVHLLNEIKGYTSAPVSLGSAL</sequence>
<name>A0ABU8F012_9GAMM</name>
<evidence type="ECO:0000256" key="4">
    <source>
        <dbReference type="ARBA" id="ARBA00022692"/>
    </source>
</evidence>
<dbReference type="InterPro" id="IPR003400">
    <property type="entry name" value="ExbD"/>
</dbReference>
<keyword evidence="5 8" id="KW-1133">Transmembrane helix</keyword>
<evidence type="ECO:0000256" key="2">
    <source>
        <dbReference type="ARBA" id="ARBA00005811"/>
    </source>
</evidence>
<dbReference type="Proteomes" id="UP001382455">
    <property type="component" value="Unassembled WGS sequence"/>
</dbReference>
<protein>
    <submittedName>
        <fullName evidence="9">Biopolymer transporter ExbD</fullName>
    </submittedName>
</protein>
<proteinExistence type="inferred from homology"/>
<comment type="caution">
    <text evidence="9">The sequence shown here is derived from an EMBL/GenBank/DDBJ whole genome shotgun (WGS) entry which is preliminary data.</text>
</comment>
<evidence type="ECO:0000256" key="6">
    <source>
        <dbReference type="ARBA" id="ARBA00023136"/>
    </source>
</evidence>
<reference evidence="9 10" key="1">
    <citation type="submission" date="2023-12" db="EMBL/GenBank/DDBJ databases">
        <title>Friends and Foes: Symbiotic and Algicidal bacterial influence on Karenia brevis blooms.</title>
        <authorList>
            <person name="Fei C."/>
            <person name="Mohamed A.R."/>
            <person name="Booker A."/>
            <person name="Arshad M."/>
            <person name="Klass S."/>
            <person name="Ahn S."/>
            <person name="Gilbert P.M."/>
            <person name="Heil C.A."/>
            <person name="Martinez J.M."/>
            <person name="Amin S.A."/>
        </authorList>
    </citation>
    <scope>NUCLEOTIDE SEQUENCE [LARGE SCALE GENOMIC DNA]</scope>
    <source>
        <strain evidence="9 10">CE15</strain>
    </source>
</reference>
<evidence type="ECO:0000256" key="1">
    <source>
        <dbReference type="ARBA" id="ARBA00004162"/>
    </source>
</evidence>
<comment type="similarity">
    <text evidence="2 7">Belongs to the ExbD/TolR family.</text>
</comment>
<dbReference type="Pfam" id="PF02472">
    <property type="entry name" value="ExbD"/>
    <property type="match status" value="1"/>
</dbReference>
<dbReference type="Gene3D" id="3.30.420.270">
    <property type="match status" value="1"/>
</dbReference>
<feature type="transmembrane region" description="Helical" evidence="8">
    <location>
        <begin position="21"/>
        <end position="41"/>
    </location>
</feature>
<evidence type="ECO:0000256" key="8">
    <source>
        <dbReference type="SAM" id="Phobius"/>
    </source>
</evidence>
<keyword evidence="6 8" id="KW-0472">Membrane</keyword>
<evidence type="ECO:0000256" key="3">
    <source>
        <dbReference type="ARBA" id="ARBA00022475"/>
    </source>
</evidence>
<evidence type="ECO:0000313" key="9">
    <source>
        <dbReference type="EMBL" id="MEI4551816.1"/>
    </source>
</evidence>
<keyword evidence="3" id="KW-1003">Cell membrane</keyword>
<evidence type="ECO:0000313" key="10">
    <source>
        <dbReference type="Proteomes" id="UP001382455"/>
    </source>
</evidence>
<comment type="subcellular location">
    <subcellularLocation>
        <location evidence="1">Cell membrane</location>
        <topology evidence="1">Single-pass membrane protein</topology>
    </subcellularLocation>
    <subcellularLocation>
        <location evidence="7">Cell membrane</location>
        <topology evidence="7">Single-pass type II membrane protein</topology>
    </subcellularLocation>
</comment>